<reference evidence="1 2" key="1">
    <citation type="submission" date="2020-10" db="EMBL/GenBank/DDBJ databases">
        <title>Streptomyces ferrugineus complate genome analysis.</title>
        <authorList>
            <person name="Anwar N."/>
        </authorList>
    </citation>
    <scope>NUCLEOTIDE SEQUENCE [LARGE SCALE GENOMIC DNA]</scope>
    <source>
        <strain evidence="1 2">CCTCC AA2014009</strain>
    </source>
</reference>
<dbReference type="Proteomes" id="UP000594205">
    <property type="component" value="Chromosome"/>
</dbReference>
<dbReference type="EMBL" id="CP063373">
    <property type="protein sequence ID" value="QOV37417.1"/>
    <property type="molecule type" value="Genomic_DNA"/>
</dbReference>
<keyword evidence="2" id="KW-1185">Reference proteome</keyword>
<dbReference type="RefSeq" id="WP_194044417.1">
    <property type="nucleotide sequence ID" value="NZ_CP063373.1"/>
</dbReference>
<name>A0A7M2SM09_9ACTN</name>
<proteinExistence type="predicted"/>
<evidence type="ECO:0000313" key="2">
    <source>
        <dbReference type="Proteomes" id="UP000594205"/>
    </source>
</evidence>
<accession>A0A7M2SM09</accession>
<evidence type="ECO:0000313" key="1">
    <source>
        <dbReference type="EMBL" id="QOV37417.1"/>
    </source>
</evidence>
<dbReference type="KEGG" id="sfeu:IM697_02970"/>
<dbReference type="AlphaFoldDB" id="A0A7M2SM09"/>
<protein>
    <recommendedName>
        <fullName evidence="3">Secreted protein</fullName>
    </recommendedName>
</protein>
<evidence type="ECO:0008006" key="3">
    <source>
        <dbReference type="Google" id="ProtNLM"/>
    </source>
</evidence>
<organism evidence="1 2">
    <name type="scientific">Streptomyces ferrugineus</name>
    <dbReference type="NCBI Taxonomy" id="1413221"/>
    <lineage>
        <taxon>Bacteria</taxon>
        <taxon>Bacillati</taxon>
        <taxon>Actinomycetota</taxon>
        <taxon>Actinomycetes</taxon>
        <taxon>Kitasatosporales</taxon>
        <taxon>Streptomycetaceae</taxon>
        <taxon>Streptomyces</taxon>
    </lineage>
</organism>
<gene>
    <name evidence="1" type="ORF">IM697_02970</name>
</gene>
<sequence length="253" mass="26674">MSDNDKPLRKGRIAAVAGSVLLVAALVAGVGYTVVTVRDADRDAGAPVWKLPAAGKAGDTKAAHASGLAGMLVPYDTDGWVRGPDLGEFGSDVSLSGAQAAALRRESLSDLPRSQRRKLEKQFDKLRVKGMAMRSYLSAAGTGGNDEAVTLSIVLSQMGSEAAVRNMATVQSEFLEALDIFRKGPEIKGHDNAKCFLPPKDADTELDTMFCSAYVGDVLVTATADGEKPLDTKEVAVLLRTQLDRIAEPGEAV</sequence>